<dbReference type="Proteomes" id="UP001314263">
    <property type="component" value="Unassembled WGS sequence"/>
</dbReference>
<dbReference type="PANTHER" id="PTHR47703:SF2">
    <property type="entry name" value="D-AMINOACID AMINOTRANSFERASE-LIKE PLP-DEPENDENT ENZYMES SUPERFAMILY PROTEIN"/>
    <property type="match status" value="1"/>
</dbReference>
<dbReference type="Pfam" id="PF01063">
    <property type="entry name" value="Aminotran_4"/>
    <property type="match status" value="1"/>
</dbReference>
<evidence type="ECO:0000313" key="1">
    <source>
        <dbReference type="EMBL" id="CAK0741826.1"/>
    </source>
</evidence>
<dbReference type="GO" id="GO:0003824">
    <property type="term" value="F:catalytic activity"/>
    <property type="evidence" value="ECO:0007669"/>
    <property type="project" value="InterPro"/>
</dbReference>
<dbReference type="PANTHER" id="PTHR47703">
    <property type="entry name" value="D-AMINOACID AMINOTRANSFERASE-LIKE PLP-DEPENDENT ENZYMES SUPERFAMILY PROTEIN"/>
    <property type="match status" value="1"/>
</dbReference>
<dbReference type="AlphaFoldDB" id="A0AAV1HSV9"/>
<organism evidence="1 2">
    <name type="scientific">Coccomyxa viridis</name>
    <dbReference type="NCBI Taxonomy" id="1274662"/>
    <lineage>
        <taxon>Eukaryota</taxon>
        <taxon>Viridiplantae</taxon>
        <taxon>Chlorophyta</taxon>
        <taxon>core chlorophytes</taxon>
        <taxon>Trebouxiophyceae</taxon>
        <taxon>Trebouxiophyceae incertae sedis</taxon>
        <taxon>Coccomyxaceae</taxon>
        <taxon>Coccomyxa</taxon>
    </lineage>
</organism>
<dbReference type="InterPro" id="IPR043132">
    <property type="entry name" value="BCAT-like_C"/>
</dbReference>
<dbReference type="EMBL" id="CAUYUE010000002">
    <property type="protein sequence ID" value="CAK0741826.1"/>
    <property type="molecule type" value="Genomic_DNA"/>
</dbReference>
<evidence type="ECO:0000313" key="2">
    <source>
        <dbReference type="Proteomes" id="UP001314263"/>
    </source>
</evidence>
<dbReference type="InterPro" id="IPR001544">
    <property type="entry name" value="Aminotrans_IV"/>
</dbReference>
<sequence length="402" mass="43346">MCRHRDFDGIFYILYSTPCPSQEHEGVSTVQPAAERAGKMTHQPISWSCAQDDSCEASHTRFICSSMSVCAIDCTVQGDVPSSPAGLLRSITRGAYTALRAEGPAFKVIGLQEHLQRLRSSLACILDPEAHKELDSTCRHWLSADTGAHHESLWNCIAPTVRLAAATAKHSNPDSSTWMVVLHLCVAQALAGERSRLSTTAYIKPLNGPLNSPVSVTVLGPPTPEIPGRSLPAAKDSKWASDRMIHESHLSVGTTEGILCSKETALLEGLVTNLFVVAEMAGQIMLQTAHPSEGILDGVMRRLILQACSEAGVGCKEKAPLWEERHTWVQAFTTNSVAGVRMVSSMVAVWDTAATATISFDTSPSSRMQAVLAKLAGLFAVHSQSLLGSGHTLEEQQHEEIF</sequence>
<accession>A0AAV1HSV9</accession>
<comment type="caution">
    <text evidence="1">The sequence shown here is derived from an EMBL/GenBank/DDBJ whole genome shotgun (WGS) entry which is preliminary data.</text>
</comment>
<proteinExistence type="predicted"/>
<gene>
    <name evidence="1" type="ORF">CVIRNUC_001353</name>
</gene>
<reference evidence="1 2" key="1">
    <citation type="submission" date="2023-10" db="EMBL/GenBank/DDBJ databases">
        <authorList>
            <person name="Maclean D."/>
            <person name="Macfadyen A."/>
        </authorList>
    </citation>
    <scope>NUCLEOTIDE SEQUENCE [LARGE SCALE GENOMIC DNA]</scope>
</reference>
<protein>
    <recommendedName>
        <fullName evidence="3">Class IV aminotransferase</fullName>
    </recommendedName>
</protein>
<name>A0AAV1HSV9_9CHLO</name>
<dbReference type="SUPFAM" id="SSF56752">
    <property type="entry name" value="D-aminoacid aminotransferase-like PLP-dependent enzymes"/>
    <property type="match status" value="1"/>
</dbReference>
<dbReference type="Gene3D" id="3.20.10.10">
    <property type="entry name" value="D-amino Acid Aminotransferase, subunit A, domain 2"/>
    <property type="match status" value="1"/>
</dbReference>
<evidence type="ECO:0008006" key="3">
    <source>
        <dbReference type="Google" id="ProtNLM"/>
    </source>
</evidence>
<dbReference type="InterPro" id="IPR036038">
    <property type="entry name" value="Aminotransferase-like"/>
</dbReference>
<keyword evidence="2" id="KW-1185">Reference proteome</keyword>